<gene>
    <name evidence="2" type="ORF">AQUCO_01000379v1</name>
</gene>
<evidence type="ECO:0000313" key="3">
    <source>
        <dbReference type="Proteomes" id="UP000230069"/>
    </source>
</evidence>
<dbReference type="FunCoup" id="A0A2G5E9M0">
    <property type="interactions" value="15"/>
</dbReference>
<reference evidence="2 3" key="1">
    <citation type="submission" date="2017-09" db="EMBL/GenBank/DDBJ databases">
        <title>WGS assembly of Aquilegia coerulea Goldsmith.</title>
        <authorList>
            <person name="Hodges S."/>
            <person name="Kramer E."/>
            <person name="Nordborg M."/>
            <person name="Tomkins J."/>
            <person name="Borevitz J."/>
            <person name="Derieg N."/>
            <person name="Yan J."/>
            <person name="Mihaltcheva S."/>
            <person name="Hayes R.D."/>
            <person name="Rokhsar D."/>
        </authorList>
    </citation>
    <scope>NUCLEOTIDE SEQUENCE [LARGE SCALE GENOMIC DNA]</scope>
    <source>
        <strain evidence="3">cv. Goldsmith</strain>
    </source>
</reference>
<dbReference type="PANTHER" id="PTHR34223:SF51">
    <property type="entry name" value="OS06G0556300 PROTEIN"/>
    <property type="match status" value="1"/>
</dbReference>
<dbReference type="EMBL" id="KZ305027">
    <property type="protein sequence ID" value="PIA52458.1"/>
    <property type="molecule type" value="Genomic_DNA"/>
</dbReference>
<feature type="domain" description="F-box" evidence="1">
    <location>
        <begin position="23"/>
        <end position="64"/>
    </location>
</feature>
<evidence type="ECO:0000259" key="1">
    <source>
        <dbReference type="SMART" id="SM00256"/>
    </source>
</evidence>
<dbReference type="Proteomes" id="UP000230069">
    <property type="component" value="Unassembled WGS sequence"/>
</dbReference>
<keyword evidence="3" id="KW-1185">Reference proteome</keyword>
<protein>
    <recommendedName>
        <fullName evidence="1">F-box domain-containing protein</fullName>
    </recommendedName>
</protein>
<name>A0A2G5E9M0_AQUCA</name>
<proteinExistence type="predicted"/>
<dbReference type="AlphaFoldDB" id="A0A2G5E9M0"/>
<dbReference type="InterPro" id="IPR053197">
    <property type="entry name" value="F-box_SCFL_complex_component"/>
</dbReference>
<dbReference type="InterPro" id="IPR001810">
    <property type="entry name" value="F-box_dom"/>
</dbReference>
<dbReference type="InParanoid" id="A0A2G5E9M0"/>
<evidence type="ECO:0000313" key="2">
    <source>
        <dbReference type="EMBL" id="PIA52458.1"/>
    </source>
</evidence>
<dbReference type="Gene3D" id="1.20.1280.50">
    <property type="match status" value="1"/>
</dbReference>
<sequence>MGSDLQHNKRVVTLEGLDRIRSLPNEVIDKILKNVPIKTVVQTCILSKSWKNKWKFVPCLLFDKTCSISSSIQGGPTQDSLVNFVNNVLMHHQGTIIGFFSRQLLRYWML</sequence>
<dbReference type="Pfam" id="PF00646">
    <property type="entry name" value="F-box"/>
    <property type="match status" value="1"/>
</dbReference>
<dbReference type="SMART" id="SM00256">
    <property type="entry name" value="FBOX"/>
    <property type="match status" value="1"/>
</dbReference>
<dbReference type="InterPro" id="IPR036047">
    <property type="entry name" value="F-box-like_dom_sf"/>
</dbReference>
<organism evidence="2 3">
    <name type="scientific">Aquilegia coerulea</name>
    <name type="common">Rocky mountain columbine</name>
    <dbReference type="NCBI Taxonomy" id="218851"/>
    <lineage>
        <taxon>Eukaryota</taxon>
        <taxon>Viridiplantae</taxon>
        <taxon>Streptophyta</taxon>
        <taxon>Embryophyta</taxon>
        <taxon>Tracheophyta</taxon>
        <taxon>Spermatophyta</taxon>
        <taxon>Magnoliopsida</taxon>
        <taxon>Ranunculales</taxon>
        <taxon>Ranunculaceae</taxon>
        <taxon>Thalictroideae</taxon>
        <taxon>Aquilegia</taxon>
    </lineage>
</organism>
<dbReference type="OrthoDB" id="612216at2759"/>
<dbReference type="SUPFAM" id="SSF81383">
    <property type="entry name" value="F-box domain"/>
    <property type="match status" value="1"/>
</dbReference>
<accession>A0A2G5E9M0</accession>
<dbReference type="STRING" id="218851.A0A2G5E9M0"/>
<dbReference type="PANTHER" id="PTHR34223">
    <property type="entry name" value="OS11G0201299 PROTEIN"/>
    <property type="match status" value="1"/>
</dbReference>